<dbReference type="AlphaFoldDB" id="A0A835GUI4"/>
<dbReference type="InterPro" id="IPR015943">
    <property type="entry name" value="WD40/YVTN_repeat-like_dom_sf"/>
</dbReference>
<evidence type="ECO:0000313" key="5">
    <source>
        <dbReference type="EMBL" id="KAF9587806.1"/>
    </source>
</evidence>
<dbReference type="Proteomes" id="UP000631114">
    <property type="component" value="Unassembled WGS sequence"/>
</dbReference>
<reference evidence="5 6" key="1">
    <citation type="submission" date="2020-10" db="EMBL/GenBank/DDBJ databases">
        <title>The Coptis chinensis genome and diversification of protoberbering-type alkaloids.</title>
        <authorList>
            <person name="Wang B."/>
            <person name="Shu S."/>
            <person name="Song C."/>
            <person name="Liu Y."/>
        </authorList>
    </citation>
    <scope>NUCLEOTIDE SEQUENCE [LARGE SCALE GENOMIC DNA]</scope>
    <source>
        <strain evidence="5">HL-2020</strain>
        <tissue evidence="5">Leaf</tissue>
    </source>
</reference>
<dbReference type="InterPro" id="IPR036322">
    <property type="entry name" value="WD40_repeat_dom_sf"/>
</dbReference>
<evidence type="ECO:0000256" key="4">
    <source>
        <dbReference type="SAM" id="MobiDB-lite"/>
    </source>
</evidence>
<dbReference type="Pfam" id="PF00400">
    <property type="entry name" value="WD40"/>
    <property type="match status" value="1"/>
</dbReference>
<name>A0A835GUI4_9MAGN</name>
<dbReference type="OrthoDB" id="10261640at2759"/>
<dbReference type="InterPro" id="IPR051179">
    <property type="entry name" value="WD_repeat_multifunction"/>
</dbReference>
<dbReference type="EMBL" id="JADFTS010000009">
    <property type="protein sequence ID" value="KAF9587806.1"/>
    <property type="molecule type" value="Genomic_DNA"/>
</dbReference>
<proteinExistence type="predicted"/>
<dbReference type="InterPro" id="IPR001680">
    <property type="entry name" value="WD40_rpt"/>
</dbReference>
<feature type="region of interest" description="Disordered" evidence="4">
    <location>
        <begin position="1"/>
        <end position="41"/>
    </location>
</feature>
<dbReference type="Gene3D" id="2.130.10.10">
    <property type="entry name" value="YVTN repeat-like/Quinoprotein amine dehydrogenase"/>
    <property type="match status" value="1"/>
</dbReference>
<sequence length="156" mass="17376">MPTRHLPPTAPLPAEDMAGEKRPLTEAEPPLSSRHYHPPSRSNPVLQLKHWWQQGVKMIWGHSNSITSLAFSADGKLLASGSFDGLVQVWDAYSGSPKCTLAGPSDGVEVKSQRIYWMFKVVIQRIDPSTEEILITAGHRRGDVEGSLFVVKRYEE</sequence>
<evidence type="ECO:0000313" key="6">
    <source>
        <dbReference type="Proteomes" id="UP000631114"/>
    </source>
</evidence>
<evidence type="ECO:0000256" key="2">
    <source>
        <dbReference type="ARBA" id="ARBA00022737"/>
    </source>
</evidence>
<dbReference type="PANTHER" id="PTHR19857">
    <property type="entry name" value="MITOCHONDRIAL DIVISION PROTEIN 1-RELATED"/>
    <property type="match status" value="1"/>
</dbReference>
<keyword evidence="2" id="KW-0677">Repeat</keyword>
<accession>A0A835GUI4</accession>
<dbReference type="PANTHER" id="PTHR19857:SF8">
    <property type="entry name" value="ANGIO-ASSOCIATED MIGRATORY CELL PROTEIN"/>
    <property type="match status" value="1"/>
</dbReference>
<dbReference type="SUPFAM" id="SSF50978">
    <property type="entry name" value="WD40 repeat-like"/>
    <property type="match status" value="1"/>
</dbReference>
<feature type="repeat" description="WD" evidence="3">
    <location>
        <begin position="59"/>
        <end position="100"/>
    </location>
</feature>
<organism evidence="5 6">
    <name type="scientific">Coptis chinensis</name>
    <dbReference type="NCBI Taxonomy" id="261450"/>
    <lineage>
        <taxon>Eukaryota</taxon>
        <taxon>Viridiplantae</taxon>
        <taxon>Streptophyta</taxon>
        <taxon>Embryophyta</taxon>
        <taxon>Tracheophyta</taxon>
        <taxon>Spermatophyta</taxon>
        <taxon>Magnoliopsida</taxon>
        <taxon>Ranunculales</taxon>
        <taxon>Ranunculaceae</taxon>
        <taxon>Coptidoideae</taxon>
        <taxon>Coptis</taxon>
    </lineage>
</organism>
<keyword evidence="6" id="KW-1185">Reference proteome</keyword>
<comment type="caution">
    <text evidence="5">The sequence shown here is derived from an EMBL/GenBank/DDBJ whole genome shotgun (WGS) entry which is preliminary data.</text>
</comment>
<protein>
    <submittedName>
        <fullName evidence="5">Uncharacterized protein</fullName>
    </submittedName>
</protein>
<dbReference type="PROSITE" id="PS50082">
    <property type="entry name" value="WD_REPEATS_2"/>
    <property type="match status" value="1"/>
</dbReference>
<dbReference type="PROSITE" id="PS50294">
    <property type="entry name" value="WD_REPEATS_REGION"/>
    <property type="match status" value="1"/>
</dbReference>
<keyword evidence="1 3" id="KW-0853">WD repeat</keyword>
<evidence type="ECO:0000256" key="1">
    <source>
        <dbReference type="ARBA" id="ARBA00022574"/>
    </source>
</evidence>
<dbReference type="SMART" id="SM00320">
    <property type="entry name" value="WD40"/>
    <property type="match status" value="1"/>
</dbReference>
<gene>
    <name evidence="5" type="ORF">IFM89_005681</name>
</gene>
<evidence type="ECO:0000256" key="3">
    <source>
        <dbReference type="PROSITE-ProRule" id="PRU00221"/>
    </source>
</evidence>